<evidence type="ECO:0000313" key="4">
    <source>
        <dbReference type="Proteomes" id="UP000199727"/>
    </source>
</evidence>
<accession>A0A854QQ14</accession>
<feature type="compositionally biased region" description="Low complexity" evidence="1">
    <location>
        <begin position="499"/>
        <end position="510"/>
    </location>
</feature>
<dbReference type="InterPro" id="IPR045861">
    <property type="entry name" value="CorA_cytoplasmic_dom"/>
</dbReference>
<dbReference type="InterPro" id="IPR002523">
    <property type="entry name" value="MgTranspt_CorA/ZnTranspt_ZntB"/>
</dbReference>
<evidence type="ECO:0000313" key="3">
    <source>
        <dbReference type="EMBL" id="OXG31122.1"/>
    </source>
</evidence>
<feature type="region of interest" description="Disordered" evidence="1">
    <location>
        <begin position="159"/>
        <end position="224"/>
    </location>
</feature>
<feature type="transmembrane region" description="Helical" evidence="2">
    <location>
        <begin position="940"/>
        <end position="962"/>
    </location>
</feature>
<dbReference type="SUPFAM" id="SSF143865">
    <property type="entry name" value="CorA soluble domain-like"/>
    <property type="match status" value="1"/>
</dbReference>
<feature type="region of interest" description="Disordered" evidence="1">
    <location>
        <begin position="302"/>
        <end position="350"/>
    </location>
</feature>
<proteinExistence type="predicted"/>
<comment type="caution">
    <text evidence="3">The sequence shown here is derived from an EMBL/GenBank/DDBJ whole genome shotgun (WGS) entry which is preliminary data.</text>
</comment>
<dbReference type="PANTHER" id="PTHR21535:SF90">
    <property type="entry name" value="CORA METAL ION TRANSPORTER"/>
    <property type="match status" value="1"/>
</dbReference>
<feature type="compositionally biased region" description="Basic residues" evidence="1">
    <location>
        <begin position="215"/>
        <end position="224"/>
    </location>
</feature>
<feature type="region of interest" description="Disordered" evidence="1">
    <location>
        <begin position="499"/>
        <end position="584"/>
    </location>
</feature>
<dbReference type="Gene3D" id="1.20.58.340">
    <property type="entry name" value="Magnesium transport protein CorA, transmembrane region"/>
    <property type="match status" value="3"/>
</dbReference>
<feature type="compositionally biased region" description="Basic and acidic residues" evidence="1">
    <location>
        <begin position="526"/>
        <end position="537"/>
    </location>
</feature>
<dbReference type="EMBL" id="AMKT01000003">
    <property type="protein sequence ID" value="OXG31122.1"/>
    <property type="molecule type" value="Genomic_DNA"/>
</dbReference>
<protein>
    <submittedName>
        <fullName evidence="3">Cation transporter</fullName>
    </submittedName>
</protein>
<dbReference type="GO" id="GO:0010961">
    <property type="term" value="P:intracellular magnesium ion homeostasis"/>
    <property type="evidence" value="ECO:0007669"/>
    <property type="project" value="TreeGrafter"/>
</dbReference>
<dbReference type="PANTHER" id="PTHR21535">
    <property type="entry name" value="MAGNESIUM AND COBALT TRANSPORT PROTEIN/MITOCHONDRIAL IMPORT INNER MEMBRANE TRANSLOCASE SUBUNIT TIM8"/>
    <property type="match status" value="1"/>
</dbReference>
<feature type="region of interest" description="Disordered" evidence="1">
    <location>
        <begin position="1"/>
        <end position="38"/>
    </location>
</feature>
<dbReference type="AlphaFoldDB" id="A0A854QQ14"/>
<keyword evidence="2" id="KW-0472">Membrane</keyword>
<organism evidence="3 4">
    <name type="scientific">Cryptococcus neoformans Tu259-1</name>
    <dbReference type="NCBI Taxonomy" id="1230072"/>
    <lineage>
        <taxon>Eukaryota</taxon>
        <taxon>Fungi</taxon>
        <taxon>Dikarya</taxon>
        <taxon>Basidiomycota</taxon>
        <taxon>Agaricomycotina</taxon>
        <taxon>Tremellomycetes</taxon>
        <taxon>Tremellales</taxon>
        <taxon>Cryptococcaceae</taxon>
        <taxon>Cryptococcus</taxon>
        <taxon>Cryptococcus neoformans species complex</taxon>
    </lineage>
</organism>
<evidence type="ECO:0000256" key="2">
    <source>
        <dbReference type="SAM" id="Phobius"/>
    </source>
</evidence>
<dbReference type="Proteomes" id="UP000199727">
    <property type="component" value="Unassembled WGS sequence"/>
</dbReference>
<dbReference type="Gene3D" id="3.30.460.20">
    <property type="entry name" value="CorA soluble domain-like"/>
    <property type="match status" value="1"/>
</dbReference>
<dbReference type="GO" id="GO:0015095">
    <property type="term" value="F:magnesium ion transmembrane transporter activity"/>
    <property type="evidence" value="ECO:0007669"/>
    <property type="project" value="InterPro"/>
</dbReference>
<keyword evidence="2" id="KW-0812">Transmembrane</keyword>
<dbReference type="Pfam" id="PF01544">
    <property type="entry name" value="CorA"/>
    <property type="match status" value="1"/>
</dbReference>
<feature type="compositionally biased region" description="Low complexity" evidence="1">
    <location>
        <begin position="162"/>
        <end position="175"/>
    </location>
</feature>
<evidence type="ECO:0000256" key="1">
    <source>
        <dbReference type="SAM" id="MobiDB-lite"/>
    </source>
</evidence>
<keyword evidence="2" id="KW-1133">Transmembrane helix</keyword>
<name>A0A854QQ14_CRYNE</name>
<sequence length="989" mass="108976">MPNSNTRTVVAIDYAQTPSRHPHYNSHQTSDSRPSQILTHHTPSARLDLAQPEFAELLTPLKLRRRKLQPRPDQQPTSLPLVAGPSRLGYYTLEGDLYRGSAHDPTQPPSANVTAQVDDDAISLGTGSTTSSTSNWSWGSGNFDRAMAVIERVGEALGVRRGSAGSSSSDSSADSSDIESLKSQATAPRKDRKRRGSFMSSLSRQTSRGAEGVKAKHKREQLPKRRQFTLLVPPPALPSGDVDIGIPSTIDPHVFAEIGKLPGGRKGDKKYPPDRVIITPSLPTVLDKIQSIRLSSGYSGIPNPVGNTPPQTPGAFPSTPTPNLTSRVPVRRGGSAPGRSRKATGFVNPPVPLLPQTQSRLQCQSQSTAASRTATQSRLHTLRGAAESIPPVRPKSASDLLGLKFDAESMKEEAPMMERKVGLEQKGKSKSKGCWWLDVSCPTWEDLREIGELLGLHPLTLEDVLQQDPREKLERFDKLGYYFLVIRALDENYFKYTPGSSISSPSVPSGKNNGKGGNAQTPKSSPSEKELIDEKEGLSQGINDRSGNNKNEDGNEQRQDIEGLEYKKSERRRRGWGMGRAQGKMTGKMGEKVEIIEDRPGKEGLEGVGVGAVNVYLVVFADGIISFHFEDISKHTSRVLDRVLTLANPDHGADWIAHGLLDSIVDAFFPIIRYVDGAVDDIDSLTIDPTTDPKKTSAYLGLGLGSVMAGTDEDGNERFKHGELGSGKKRSGLWRTPDYSLTQHISLRKRLRATFPHFCPPPRLLRTFIYLRLFLLPTSSAVKRKHDQASKTLFDRSTMLKNMTDMRKLVTGLTRLLSAKGTVIGRLRKRAKEEGGTVEAYIGDVEDHILLLQNSLYHYEYILSHCQPAYLSHLNVSFAVTKGRTDQAILALSVVAISILPMQFITGLFSMNVYVPHNGWIHCPTDTLCEPDGSMSPFNYFAAIVIGIALVACCMVSVIRWWRWDARKKFGRLRGVELPNTWDGFWGWE</sequence>
<gene>
    <name evidence="3" type="ORF">C361_00008</name>
</gene>
<reference evidence="3 4" key="1">
    <citation type="submission" date="2017-06" db="EMBL/GenBank/DDBJ databases">
        <title>Global population genomics of the pathogenic fungus Cryptococcus neoformans var. grubii.</title>
        <authorList>
            <person name="Cuomo C."/>
            <person name="Litvintseva A."/>
            <person name="Chen Y."/>
            <person name="Young S."/>
            <person name="Zeng Q."/>
            <person name="Chapman S."/>
            <person name="Gujja S."/>
            <person name="Saif S."/>
            <person name="Birren B."/>
        </authorList>
    </citation>
    <scope>NUCLEOTIDE SEQUENCE [LARGE SCALE GENOMIC DNA]</scope>
    <source>
        <strain evidence="3 4">Tu259-1</strain>
    </source>
</reference>
<dbReference type="GO" id="GO:0016020">
    <property type="term" value="C:membrane"/>
    <property type="evidence" value="ECO:0007669"/>
    <property type="project" value="InterPro"/>
</dbReference>
<feature type="compositionally biased region" description="Basic and acidic residues" evidence="1">
    <location>
        <begin position="550"/>
        <end position="568"/>
    </location>
</feature>
<feature type="compositionally biased region" description="Polar residues" evidence="1">
    <location>
        <begin position="198"/>
        <end position="208"/>
    </location>
</feature>
<feature type="transmembrane region" description="Helical" evidence="2">
    <location>
        <begin position="888"/>
        <end position="909"/>
    </location>
</feature>
<dbReference type="InterPro" id="IPR044089">
    <property type="entry name" value="Alr1-like"/>
</dbReference>
<feature type="compositionally biased region" description="Polar residues" evidence="1">
    <location>
        <begin position="540"/>
        <end position="549"/>
    </location>
</feature>
<feature type="compositionally biased region" description="Polar residues" evidence="1">
    <location>
        <begin position="25"/>
        <end position="38"/>
    </location>
</feature>
<dbReference type="OrthoDB" id="29879at2759"/>
<dbReference type="CDD" id="cd12829">
    <property type="entry name" value="Alr1p-like"/>
    <property type="match status" value="1"/>
</dbReference>